<gene>
    <name evidence="16" type="ORF">PSON_ATCC_30995.1.T1840057</name>
</gene>
<evidence type="ECO:0000256" key="11">
    <source>
        <dbReference type="PIRSR" id="PIRSR601834-1"/>
    </source>
</evidence>
<dbReference type="PANTHER" id="PTHR19370">
    <property type="entry name" value="NADH-CYTOCHROME B5 REDUCTASE"/>
    <property type="match status" value="1"/>
</dbReference>
<dbReference type="OrthoDB" id="301208at2759"/>
<keyword evidence="13" id="KW-0732">Signal</keyword>
<name>A0A8S1RJ17_9CILI</name>
<evidence type="ECO:0000259" key="14">
    <source>
        <dbReference type="PROSITE" id="PS50255"/>
    </source>
</evidence>
<feature type="binding site" evidence="11">
    <location>
        <position position="460"/>
    </location>
    <ligand>
        <name>FAD</name>
        <dbReference type="ChEBI" id="CHEBI:57692"/>
    </ligand>
</feature>
<keyword evidence="8 12" id="KW-1133">Transmembrane helix</keyword>
<keyword evidence="17" id="KW-1185">Reference proteome</keyword>
<evidence type="ECO:0000256" key="12">
    <source>
        <dbReference type="SAM" id="Phobius"/>
    </source>
</evidence>
<evidence type="ECO:0000256" key="7">
    <source>
        <dbReference type="ARBA" id="ARBA00022982"/>
    </source>
</evidence>
<dbReference type="EMBL" id="CAJJDN010000184">
    <property type="protein sequence ID" value="CAD8128226.1"/>
    <property type="molecule type" value="Genomic_DNA"/>
</dbReference>
<keyword evidence="7" id="KW-0249">Electron transport</keyword>
<keyword evidence="10 12" id="KW-0472">Membrane</keyword>
<feature type="transmembrane region" description="Helical" evidence="12">
    <location>
        <begin position="131"/>
        <end position="150"/>
    </location>
</feature>
<evidence type="ECO:0000256" key="10">
    <source>
        <dbReference type="ARBA" id="ARBA00023136"/>
    </source>
</evidence>
<dbReference type="PROSITE" id="PS50255">
    <property type="entry name" value="CYTOCHROME_B5_2"/>
    <property type="match status" value="1"/>
</dbReference>
<dbReference type="PROSITE" id="PS50939">
    <property type="entry name" value="CYTOCHROME_B561"/>
    <property type="match status" value="1"/>
</dbReference>
<evidence type="ECO:0000256" key="8">
    <source>
        <dbReference type="ARBA" id="ARBA00022989"/>
    </source>
</evidence>
<evidence type="ECO:0000313" key="16">
    <source>
        <dbReference type="EMBL" id="CAD8128226.1"/>
    </source>
</evidence>
<feature type="transmembrane region" description="Helical" evidence="12">
    <location>
        <begin position="171"/>
        <end position="192"/>
    </location>
</feature>
<evidence type="ECO:0000256" key="13">
    <source>
        <dbReference type="SAM" id="SignalP"/>
    </source>
</evidence>
<keyword evidence="5 12" id="KW-0812">Transmembrane</keyword>
<evidence type="ECO:0000256" key="5">
    <source>
        <dbReference type="ARBA" id="ARBA00022692"/>
    </source>
</evidence>
<reference evidence="16" key="1">
    <citation type="submission" date="2021-01" db="EMBL/GenBank/DDBJ databases">
        <authorList>
            <consortium name="Genoscope - CEA"/>
            <person name="William W."/>
        </authorList>
    </citation>
    <scope>NUCLEOTIDE SEQUENCE</scope>
</reference>
<comment type="caution">
    <text evidence="16">The sequence shown here is derived from an EMBL/GenBank/DDBJ whole genome shotgun (WGS) entry which is preliminary data.</text>
</comment>
<comment type="cofactor">
    <cofactor evidence="1 11">
        <name>FAD</name>
        <dbReference type="ChEBI" id="CHEBI:57692"/>
    </cofactor>
</comment>
<organism evidence="16 17">
    <name type="scientific">Paramecium sonneborni</name>
    <dbReference type="NCBI Taxonomy" id="65129"/>
    <lineage>
        <taxon>Eukaryota</taxon>
        <taxon>Sar</taxon>
        <taxon>Alveolata</taxon>
        <taxon>Ciliophora</taxon>
        <taxon>Intramacronucleata</taxon>
        <taxon>Oligohymenophorea</taxon>
        <taxon>Peniculida</taxon>
        <taxon>Parameciidae</taxon>
        <taxon>Paramecium</taxon>
    </lineage>
</organism>
<evidence type="ECO:0000313" key="17">
    <source>
        <dbReference type="Proteomes" id="UP000692954"/>
    </source>
</evidence>
<feature type="signal peptide" evidence="13">
    <location>
        <begin position="1"/>
        <end position="17"/>
    </location>
</feature>
<feature type="binding site" evidence="11">
    <location>
        <position position="458"/>
    </location>
    <ligand>
        <name>FAD</name>
        <dbReference type="ChEBI" id="CHEBI:57692"/>
    </ligand>
</feature>
<dbReference type="AlphaFoldDB" id="A0A8S1RJ17"/>
<dbReference type="Pfam" id="PF03188">
    <property type="entry name" value="Cytochrom_B561"/>
    <property type="match status" value="1"/>
</dbReference>
<keyword evidence="3" id="KW-0813">Transport</keyword>
<dbReference type="GO" id="GO:0016491">
    <property type="term" value="F:oxidoreductase activity"/>
    <property type="evidence" value="ECO:0007669"/>
    <property type="project" value="UniProtKB-KW"/>
</dbReference>
<sequence length="651" mass="75214">MLIKLLLLAIVMDQCTNETIKGEHLKKQFLSNQIINQQDSYDVNYQEDQNNDKYVLFYFHQYANFVLWGILVDIGIIVNRYGILLKNKIEIHAIIMSIAVLPSIIVELFMIISGNTPNLNGNQNLQGVHSIIGYIFLAFIILQTIGGIIIKFGIQSVKTQTHLKIKSLLHIILGYTIYLLGKIQLGFGYYMTYADLKYYGKGDIISFWCVYAFIFLWRIIFEIFYQKGQIYSIFTKNDRKQKEHSKTLQESLLVQYIEQNEQSQIYNEFQSKLWLIFNNEIIDLTGFFHPGGQYIWEKAKGREVSRFIYGGCGLEDGTAQQYPHSKNAITLLKNHVIGSLNNITFAIPIHENTINSTQWNLATITKLNDKTSYFGFTNSQYQIISQFTTIHSFGKYFQIQSLKSTKTPIRQYTCIISMAPENVAYRKELVQYIETIVTTQQQAKIPQQTKYLQELPLIIKCYESKNGFSQYIHNHKDEIYDIQGPYGPPHGIPNRGKIVIICGGTGIFPFLDLLDFILKTIVYQIALNKFGKQIADSLNPFDCQYNTNIHITLFFAAANKQELLGTDILFPIIQLQKFLDKEFVRLIIKIKDKIEGIETVDERFSKGMFDKFLGKILDYQRFLICGPPQMQASVPNILKEMGVQNQHIHFI</sequence>
<accession>A0A8S1RJ17</accession>
<feature type="domain" description="Cytochrome b561" evidence="15">
    <location>
        <begin position="26"/>
        <end position="224"/>
    </location>
</feature>
<feature type="domain" description="Cytochrome b5 heme-binding" evidence="14">
    <location>
        <begin position="254"/>
        <end position="341"/>
    </location>
</feature>
<dbReference type="GO" id="GO:0016020">
    <property type="term" value="C:membrane"/>
    <property type="evidence" value="ECO:0007669"/>
    <property type="project" value="UniProtKB-SubCell"/>
</dbReference>
<keyword evidence="4 11" id="KW-0285">Flavoprotein</keyword>
<evidence type="ECO:0000259" key="15">
    <source>
        <dbReference type="PROSITE" id="PS50939"/>
    </source>
</evidence>
<dbReference type="CDD" id="cd08760">
    <property type="entry name" value="Cyt_b561_FRRS1_like"/>
    <property type="match status" value="1"/>
</dbReference>
<evidence type="ECO:0000256" key="1">
    <source>
        <dbReference type="ARBA" id="ARBA00001974"/>
    </source>
</evidence>
<evidence type="ECO:0000256" key="9">
    <source>
        <dbReference type="ARBA" id="ARBA00023002"/>
    </source>
</evidence>
<evidence type="ECO:0000256" key="4">
    <source>
        <dbReference type="ARBA" id="ARBA00022630"/>
    </source>
</evidence>
<dbReference type="CDD" id="cd00322">
    <property type="entry name" value="FNR_like"/>
    <property type="match status" value="1"/>
</dbReference>
<evidence type="ECO:0000256" key="2">
    <source>
        <dbReference type="ARBA" id="ARBA00004370"/>
    </source>
</evidence>
<keyword evidence="9" id="KW-0560">Oxidoreductase</keyword>
<dbReference type="Proteomes" id="UP000692954">
    <property type="component" value="Unassembled WGS sequence"/>
</dbReference>
<proteinExistence type="predicted"/>
<dbReference type="GO" id="GO:0071949">
    <property type="term" value="F:FAD binding"/>
    <property type="evidence" value="ECO:0007669"/>
    <property type="project" value="TreeGrafter"/>
</dbReference>
<dbReference type="PANTHER" id="PTHR19370:SF185">
    <property type="entry name" value="NADH-CYTOCHROME B5 REDUCTASE"/>
    <property type="match status" value="1"/>
</dbReference>
<dbReference type="InterPro" id="IPR001199">
    <property type="entry name" value="Cyt_B5-like_heme/steroid-bd"/>
</dbReference>
<evidence type="ECO:0000256" key="3">
    <source>
        <dbReference type="ARBA" id="ARBA00022448"/>
    </source>
</evidence>
<keyword evidence="6 11" id="KW-0274">FAD</keyword>
<feature type="transmembrane region" description="Helical" evidence="12">
    <location>
        <begin position="62"/>
        <end position="79"/>
    </location>
</feature>
<evidence type="ECO:0000256" key="6">
    <source>
        <dbReference type="ARBA" id="ARBA00022827"/>
    </source>
</evidence>
<protein>
    <submittedName>
        <fullName evidence="16">Uncharacterized protein</fullName>
    </submittedName>
</protein>
<feature type="chain" id="PRO_5035753237" evidence="13">
    <location>
        <begin position="18"/>
        <end position="651"/>
    </location>
</feature>
<feature type="transmembrane region" description="Helical" evidence="12">
    <location>
        <begin position="204"/>
        <end position="225"/>
    </location>
</feature>
<dbReference type="InterPro" id="IPR001834">
    <property type="entry name" value="CBR-like"/>
</dbReference>
<dbReference type="InterPro" id="IPR006593">
    <property type="entry name" value="Cyt_b561/ferric_Rdtase_TM"/>
</dbReference>
<feature type="transmembrane region" description="Helical" evidence="12">
    <location>
        <begin position="91"/>
        <end position="111"/>
    </location>
</feature>
<comment type="subcellular location">
    <subcellularLocation>
        <location evidence="2">Membrane</location>
    </subcellularLocation>
</comment>
<feature type="binding site" evidence="11">
    <location>
        <position position="469"/>
    </location>
    <ligand>
        <name>FAD</name>
        <dbReference type="ChEBI" id="CHEBI:57692"/>
    </ligand>
</feature>